<dbReference type="EMBL" id="ML993592">
    <property type="protein sequence ID" value="KAF2167727.1"/>
    <property type="molecule type" value="Genomic_DNA"/>
</dbReference>
<dbReference type="OrthoDB" id="3800738at2759"/>
<dbReference type="CDD" id="cd09917">
    <property type="entry name" value="F-box_SF"/>
    <property type="match status" value="1"/>
</dbReference>
<dbReference type="GeneID" id="54565716"/>
<dbReference type="AlphaFoldDB" id="A0A6A6CKF8"/>
<proteinExistence type="predicted"/>
<dbReference type="RefSeq" id="XP_033668616.1">
    <property type="nucleotide sequence ID" value="XM_033812444.1"/>
</dbReference>
<keyword evidence="3" id="KW-1185">Reference proteome</keyword>
<dbReference type="InterPro" id="IPR036047">
    <property type="entry name" value="F-box-like_dom_sf"/>
</dbReference>
<accession>A0A6A6CKF8</accession>
<dbReference type="Pfam" id="PF12937">
    <property type="entry name" value="F-box-like"/>
    <property type="match status" value="1"/>
</dbReference>
<dbReference type="Proteomes" id="UP000799537">
    <property type="component" value="Unassembled WGS sequence"/>
</dbReference>
<dbReference type="SMART" id="SM00256">
    <property type="entry name" value="FBOX"/>
    <property type="match status" value="1"/>
</dbReference>
<gene>
    <name evidence="2" type="ORF">M409DRAFT_53701</name>
</gene>
<dbReference type="InterPro" id="IPR001810">
    <property type="entry name" value="F-box_dom"/>
</dbReference>
<evidence type="ECO:0000259" key="1">
    <source>
        <dbReference type="PROSITE" id="PS50181"/>
    </source>
</evidence>
<organism evidence="2 3">
    <name type="scientific">Zasmidium cellare ATCC 36951</name>
    <dbReference type="NCBI Taxonomy" id="1080233"/>
    <lineage>
        <taxon>Eukaryota</taxon>
        <taxon>Fungi</taxon>
        <taxon>Dikarya</taxon>
        <taxon>Ascomycota</taxon>
        <taxon>Pezizomycotina</taxon>
        <taxon>Dothideomycetes</taxon>
        <taxon>Dothideomycetidae</taxon>
        <taxon>Mycosphaerellales</taxon>
        <taxon>Mycosphaerellaceae</taxon>
        <taxon>Zasmidium</taxon>
    </lineage>
</organism>
<name>A0A6A6CKF8_ZASCE</name>
<sequence length="266" mass="30351">MLLPPRKKKATQTGIATPGSKVSRDAVFQITELLEQILEYLSWKDLHLCQRVCRRFHDLISDSHLLRQKMTLFRPNSLPSHLHDEPPNRLDPAMLRPLATGTRKMFARDFGLVQGQRVCPLLEQWPRYFNWKSSLGRPPSSIPFTFKIASGQNWTMLGSWRRVYLTDPPVKTAHVRMVWSIEGVGALRFNGIVRDEDGLTFGRLLDLVLGESKKCWTFMGYTHQVGNANRNVPGDTPAETIRWLEGRLGGKAELRSDKSYVVFGPP</sequence>
<protein>
    <recommendedName>
        <fullName evidence="1">F-box domain-containing protein</fullName>
    </recommendedName>
</protein>
<reference evidence="2" key="1">
    <citation type="journal article" date="2020" name="Stud. Mycol.">
        <title>101 Dothideomycetes genomes: a test case for predicting lifestyles and emergence of pathogens.</title>
        <authorList>
            <person name="Haridas S."/>
            <person name="Albert R."/>
            <person name="Binder M."/>
            <person name="Bloem J."/>
            <person name="Labutti K."/>
            <person name="Salamov A."/>
            <person name="Andreopoulos B."/>
            <person name="Baker S."/>
            <person name="Barry K."/>
            <person name="Bills G."/>
            <person name="Bluhm B."/>
            <person name="Cannon C."/>
            <person name="Castanera R."/>
            <person name="Culley D."/>
            <person name="Daum C."/>
            <person name="Ezra D."/>
            <person name="Gonzalez J."/>
            <person name="Henrissat B."/>
            <person name="Kuo A."/>
            <person name="Liang C."/>
            <person name="Lipzen A."/>
            <person name="Lutzoni F."/>
            <person name="Magnuson J."/>
            <person name="Mondo S."/>
            <person name="Nolan M."/>
            <person name="Ohm R."/>
            <person name="Pangilinan J."/>
            <person name="Park H.-J."/>
            <person name="Ramirez L."/>
            <person name="Alfaro M."/>
            <person name="Sun H."/>
            <person name="Tritt A."/>
            <person name="Yoshinaga Y."/>
            <person name="Zwiers L.-H."/>
            <person name="Turgeon B."/>
            <person name="Goodwin S."/>
            <person name="Spatafora J."/>
            <person name="Crous P."/>
            <person name="Grigoriev I."/>
        </authorList>
    </citation>
    <scope>NUCLEOTIDE SEQUENCE</scope>
    <source>
        <strain evidence="2">ATCC 36951</strain>
    </source>
</reference>
<feature type="domain" description="F-box" evidence="1">
    <location>
        <begin position="31"/>
        <end position="69"/>
    </location>
</feature>
<dbReference type="SUPFAM" id="SSF81383">
    <property type="entry name" value="F-box domain"/>
    <property type="match status" value="1"/>
</dbReference>
<dbReference type="Gene3D" id="1.20.1280.50">
    <property type="match status" value="1"/>
</dbReference>
<evidence type="ECO:0000313" key="2">
    <source>
        <dbReference type="EMBL" id="KAF2167727.1"/>
    </source>
</evidence>
<evidence type="ECO:0000313" key="3">
    <source>
        <dbReference type="Proteomes" id="UP000799537"/>
    </source>
</evidence>
<dbReference type="PROSITE" id="PS50181">
    <property type="entry name" value="FBOX"/>
    <property type="match status" value="1"/>
</dbReference>